<feature type="transmembrane region" description="Helical" evidence="1">
    <location>
        <begin position="28"/>
        <end position="51"/>
    </location>
</feature>
<dbReference type="EMBL" id="KP795560">
    <property type="protein sequence ID" value="AKN38040.1"/>
    <property type="molecule type" value="Genomic_DNA"/>
</dbReference>
<organism evidence="2">
    <name type="scientific">Vibrio tasmaniensis</name>
    <dbReference type="NCBI Taxonomy" id="212663"/>
    <lineage>
        <taxon>Bacteria</taxon>
        <taxon>Pseudomonadati</taxon>
        <taxon>Pseudomonadota</taxon>
        <taxon>Gammaproteobacteria</taxon>
        <taxon>Vibrionales</taxon>
        <taxon>Vibrionaceae</taxon>
        <taxon>Vibrio</taxon>
    </lineage>
</organism>
<name>A0A0H3ZPA7_9VIBR</name>
<accession>A0A0H3ZPA7</accession>
<proteinExistence type="predicted"/>
<evidence type="ECO:0000313" key="2">
    <source>
        <dbReference type="EMBL" id="AKN38040.1"/>
    </source>
</evidence>
<sequence length="85" mass="9322">MVITFAVLALVLVGMLFGFNIQINADATSFLASIGSLVGGLAAAVAAFFSYRSVGEWRNQMQHSLLYEHLSHLETLLNEYVKKSE</sequence>
<protein>
    <submittedName>
        <fullName evidence="2">Uncharacterized protein</fullName>
    </submittedName>
</protein>
<keyword evidence="1" id="KW-0812">Transmembrane</keyword>
<keyword evidence="1" id="KW-1133">Transmembrane helix</keyword>
<keyword evidence="1" id="KW-0472">Membrane</keyword>
<dbReference type="AlphaFoldDB" id="A0A0H3ZPA7"/>
<reference evidence="2" key="1">
    <citation type="journal article" date="2015" name="MBio">
        <title>Eco-Evolutionary Dynamics of Episomes among Ecologically Cohesive Bacterial Populations.</title>
        <authorList>
            <person name="Xue H."/>
            <person name="Cordero O.X."/>
            <person name="Camas F.M."/>
            <person name="Trimble W."/>
            <person name="Meyer F."/>
            <person name="Guglielmini J."/>
            <person name="Rocha E.P."/>
            <person name="Polz M.F."/>
        </authorList>
    </citation>
    <scope>NUCLEOTIDE SEQUENCE</scope>
    <source>
        <strain evidence="2">FF_210</strain>
    </source>
</reference>
<evidence type="ECO:0000256" key="1">
    <source>
        <dbReference type="SAM" id="Phobius"/>
    </source>
</evidence>